<sequence length="185" mass="19691">MEYKHCSSCISGALTRYYQPGQLNPAKAETISDVTDDNECSTSPSICGTAKCQNTVGSYSCSCPPGTTFDSYLLLCVGDGGSVSPVGSCMNSPCSFGCISTGIASYVCACPDGYQKIGQGIVVQASKRVSKDPSKLTLKFKRSQLFPKMALLHIQPATRGPESYSISSPGHLFGLESRYMNSMLF</sequence>
<dbReference type="InterPro" id="IPR000742">
    <property type="entry name" value="EGF"/>
</dbReference>
<dbReference type="InterPro" id="IPR051145">
    <property type="entry name" value="GAS-SHBG-PROS"/>
</dbReference>
<dbReference type="Pfam" id="PF07645">
    <property type="entry name" value="EGF_CA"/>
    <property type="match status" value="1"/>
</dbReference>
<evidence type="ECO:0000313" key="8">
    <source>
        <dbReference type="EMBL" id="UYV63502.1"/>
    </source>
</evidence>
<comment type="caution">
    <text evidence="6">Lacks conserved residue(s) required for the propagation of feature annotation.</text>
</comment>
<evidence type="ECO:0000256" key="4">
    <source>
        <dbReference type="ARBA" id="ARBA00023157"/>
    </source>
</evidence>
<dbReference type="EMBL" id="CP092864">
    <property type="protein sequence ID" value="UYV63502.1"/>
    <property type="molecule type" value="Genomic_DNA"/>
</dbReference>
<reference evidence="8 9" key="1">
    <citation type="submission" date="2022-01" db="EMBL/GenBank/DDBJ databases">
        <title>A chromosomal length assembly of Cordylochernes scorpioides.</title>
        <authorList>
            <person name="Zeh D."/>
            <person name="Zeh J."/>
        </authorList>
    </citation>
    <scope>NUCLEOTIDE SEQUENCE [LARGE SCALE GENOMIC DNA]</scope>
    <source>
        <strain evidence="8">IN4F17</strain>
        <tissue evidence="8">Whole Body</tissue>
    </source>
</reference>
<proteinExistence type="predicted"/>
<dbReference type="PROSITE" id="PS00010">
    <property type="entry name" value="ASX_HYDROXYL"/>
    <property type="match status" value="1"/>
</dbReference>
<keyword evidence="2" id="KW-0964">Secreted</keyword>
<accession>A0ABY6K4I5</accession>
<dbReference type="PROSITE" id="PS01187">
    <property type="entry name" value="EGF_CA"/>
    <property type="match status" value="1"/>
</dbReference>
<keyword evidence="3 6" id="KW-0245">EGF-like domain</keyword>
<dbReference type="SMART" id="SM00179">
    <property type="entry name" value="EGF_CA"/>
    <property type="match status" value="2"/>
</dbReference>
<evidence type="ECO:0000256" key="6">
    <source>
        <dbReference type="PROSITE-ProRule" id="PRU00076"/>
    </source>
</evidence>
<dbReference type="Gene3D" id="2.10.25.10">
    <property type="entry name" value="Laminin"/>
    <property type="match status" value="2"/>
</dbReference>
<feature type="domain" description="EGF-like" evidence="7">
    <location>
        <begin position="36"/>
        <end position="77"/>
    </location>
</feature>
<dbReference type="InterPro" id="IPR001881">
    <property type="entry name" value="EGF-like_Ca-bd_dom"/>
</dbReference>
<keyword evidence="9" id="KW-1185">Reference proteome</keyword>
<gene>
    <name evidence="8" type="ORF">LAZ67_2004326</name>
</gene>
<dbReference type="SMART" id="SM00181">
    <property type="entry name" value="EGF"/>
    <property type="match status" value="2"/>
</dbReference>
<evidence type="ECO:0000256" key="5">
    <source>
        <dbReference type="ARBA" id="ARBA00023180"/>
    </source>
</evidence>
<dbReference type="InterPro" id="IPR049883">
    <property type="entry name" value="NOTCH1_EGF-like"/>
</dbReference>
<evidence type="ECO:0000256" key="2">
    <source>
        <dbReference type="ARBA" id="ARBA00022525"/>
    </source>
</evidence>
<dbReference type="SUPFAM" id="SSF57196">
    <property type="entry name" value="EGF/Laminin"/>
    <property type="match status" value="2"/>
</dbReference>
<comment type="subcellular location">
    <subcellularLocation>
        <location evidence="1">Secreted</location>
    </subcellularLocation>
</comment>
<name>A0ABY6K4I5_9ARAC</name>
<protein>
    <recommendedName>
        <fullName evidence="7">EGF-like domain-containing protein</fullName>
    </recommendedName>
</protein>
<dbReference type="PANTHER" id="PTHR24040:SF13">
    <property type="entry name" value="FIBROPELLIN-1"/>
    <property type="match status" value="1"/>
</dbReference>
<evidence type="ECO:0000259" key="7">
    <source>
        <dbReference type="PROSITE" id="PS50026"/>
    </source>
</evidence>
<organism evidence="8 9">
    <name type="scientific">Cordylochernes scorpioides</name>
    <dbReference type="NCBI Taxonomy" id="51811"/>
    <lineage>
        <taxon>Eukaryota</taxon>
        <taxon>Metazoa</taxon>
        <taxon>Ecdysozoa</taxon>
        <taxon>Arthropoda</taxon>
        <taxon>Chelicerata</taxon>
        <taxon>Arachnida</taxon>
        <taxon>Pseudoscorpiones</taxon>
        <taxon>Cheliferoidea</taxon>
        <taxon>Chernetidae</taxon>
        <taxon>Cordylochernes</taxon>
    </lineage>
</organism>
<dbReference type="PROSITE" id="PS50026">
    <property type="entry name" value="EGF_3"/>
    <property type="match status" value="1"/>
</dbReference>
<evidence type="ECO:0000313" key="9">
    <source>
        <dbReference type="Proteomes" id="UP001235939"/>
    </source>
</evidence>
<dbReference type="CDD" id="cd00054">
    <property type="entry name" value="EGF_CA"/>
    <property type="match status" value="1"/>
</dbReference>
<dbReference type="InterPro" id="IPR018097">
    <property type="entry name" value="EGF_Ca-bd_CS"/>
</dbReference>
<dbReference type="Proteomes" id="UP001235939">
    <property type="component" value="Chromosome 02"/>
</dbReference>
<dbReference type="PANTHER" id="PTHR24040">
    <property type="entry name" value="LAMININ G-LIKE DOMAIN-CONTAINING PROTEIN"/>
    <property type="match status" value="1"/>
</dbReference>
<dbReference type="InterPro" id="IPR000152">
    <property type="entry name" value="EGF-type_Asp/Asn_hydroxyl_site"/>
</dbReference>
<evidence type="ECO:0000256" key="3">
    <source>
        <dbReference type="ARBA" id="ARBA00022536"/>
    </source>
</evidence>
<evidence type="ECO:0000256" key="1">
    <source>
        <dbReference type="ARBA" id="ARBA00004613"/>
    </source>
</evidence>
<keyword evidence="4" id="KW-1015">Disulfide bond</keyword>
<keyword evidence="5" id="KW-0325">Glycoprotein</keyword>